<organism evidence="1 2">
    <name type="scientific">Lactococcus garvieae</name>
    <dbReference type="NCBI Taxonomy" id="1363"/>
    <lineage>
        <taxon>Bacteria</taxon>
        <taxon>Bacillati</taxon>
        <taxon>Bacillota</taxon>
        <taxon>Bacilli</taxon>
        <taxon>Lactobacillales</taxon>
        <taxon>Streptococcaceae</taxon>
        <taxon>Lactococcus</taxon>
    </lineage>
</organism>
<protein>
    <submittedName>
        <fullName evidence="1">Transcriptional regulator</fullName>
    </submittedName>
</protein>
<dbReference type="AlphaFoldDB" id="A0AA43PID8"/>
<reference evidence="1" key="1">
    <citation type="submission" date="2023-04" db="EMBL/GenBank/DDBJ databases">
        <title>Genomic analysis of Lactococcus garvieae isolates.</title>
        <authorList>
            <person name="Zhanghang C."/>
        </authorList>
    </citation>
    <scope>NUCLEOTIDE SEQUENCE</scope>
    <source>
        <strain evidence="1">ZB-1</strain>
    </source>
</reference>
<proteinExistence type="predicted"/>
<evidence type="ECO:0000313" key="1">
    <source>
        <dbReference type="EMBL" id="MDH7960130.1"/>
    </source>
</evidence>
<comment type="caution">
    <text evidence="1">The sequence shown here is derived from an EMBL/GenBank/DDBJ whole genome shotgun (WGS) entry which is preliminary data.</text>
</comment>
<dbReference type="RefSeq" id="WP_014024440.1">
    <property type="nucleotide sequence ID" value="NZ_AP026069.1"/>
</dbReference>
<dbReference type="Proteomes" id="UP001157396">
    <property type="component" value="Unassembled WGS sequence"/>
</dbReference>
<name>A0AA43PID8_9LACT</name>
<dbReference type="EMBL" id="JARYTV010000005">
    <property type="protein sequence ID" value="MDH7960130.1"/>
    <property type="molecule type" value="Genomic_DNA"/>
</dbReference>
<accession>A0AA43PID8</accession>
<evidence type="ECO:0000313" key="2">
    <source>
        <dbReference type="Proteomes" id="UP001157396"/>
    </source>
</evidence>
<sequence>MTLQMVADQAGLRRESIYRYHFDNMEDIIEKIHFLIDKDIDDETAKFMRGTNTNIVKFVSHTLLPLLYARKEWIKILCETNVDPNWLNFLQEKYSPVVEAYLNKIGKKEIFSNAYLANILLKEFLSILSTWLTDDIPEPVSLFQKKFLYLLSLSPADIANVKMPKKSSHPKKA</sequence>
<dbReference type="Gene3D" id="1.10.357.10">
    <property type="entry name" value="Tetracycline Repressor, domain 2"/>
    <property type="match status" value="1"/>
</dbReference>
<dbReference type="OMA" id="TIETWIT"/>
<gene>
    <name evidence="1" type="ORF">QHR29_06570</name>
</gene>